<dbReference type="Gene3D" id="4.10.240.10">
    <property type="entry name" value="Zn(2)-C6 fungal-type DNA-binding domain"/>
    <property type="match status" value="1"/>
</dbReference>
<evidence type="ECO:0000313" key="8">
    <source>
        <dbReference type="EMBL" id="KAF9889983.1"/>
    </source>
</evidence>
<proteinExistence type="predicted"/>
<dbReference type="GO" id="GO:0000981">
    <property type="term" value="F:DNA-binding transcription factor activity, RNA polymerase II-specific"/>
    <property type="evidence" value="ECO:0007669"/>
    <property type="project" value="InterPro"/>
</dbReference>
<dbReference type="GO" id="GO:0008270">
    <property type="term" value="F:zinc ion binding"/>
    <property type="evidence" value="ECO:0007669"/>
    <property type="project" value="InterPro"/>
</dbReference>
<organism evidence="8 9">
    <name type="scientific">Aspergillus nanangensis</name>
    <dbReference type="NCBI Taxonomy" id="2582783"/>
    <lineage>
        <taxon>Eukaryota</taxon>
        <taxon>Fungi</taxon>
        <taxon>Dikarya</taxon>
        <taxon>Ascomycota</taxon>
        <taxon>Pezizomycotina</taxon>
        <taxon>Eurotiomycetes</taxon>
        <taxon>Eurotiomycetidae</taxon>
        <taxon>Eurotiales</taxon>
        <taxon>Aspergillaceae</taxon>
        <taxon>Aspergillus</taxon>
        <taxon>Aspergillus subgen. Circumdati</taxon>
    </lineage>
</organism>
<evidence type="ECO:0000256" key="3">
    <source>
        <dbReference type="ARBA" id="ARBA00023125"/>
    </source>
</evidence>
<dbReference type="InterPro" id="IPR036864">
    <property type="entry name" value="Zn2-C6_fun-type_DNA-bd_sf"/>
</dbReference>
<keyword evidence="3" id="KW-0238">DNA-binding</keyword>
<accession>A0AAD4CQJ6</accession>
<evidence type="ECO:0000256" key="5">
    <source>
        <dbReference type="ARBA" id="ARBA00023242"/>
    </source>
</evidence>
<keyword evidence="9" id="KW-1185">Reference proteome</keyword>
<evidence type="ECO:0000256" key="1">
    <source>
        <dbReference type="ARBA" id="ARBA00022723"/>
    </source>
</evidence>
<dbReference type="CDD" id="cd00067">
    <property type="entry name" value="GAL4"/>
    <property type="match status" value="1"/>
</dbReference>
<dbReference type="SMART" id="SM00066">
    <property type="entry name" value="GAL4"/>
    <property type="match status" value="1"/>
</dbReference>
<sequence length="592" mass="66478">MPQSQKRKAVDPDEQQQQQPTPTFGNPLYYPRRRVALACEVCRLRKTRCDATKPSCSLCKELEIECVYRRPNADAKDNDRTTDLGISAVVQRLDKIESTLDLLATQGYRQGTCDALAQGGPPSCQNEYASTSPASLSQMTAERYACKMPNLLLFKSPGPDQDSYAYDVASAFYRDQAATIVDMKIALRLPLVDMDLARPYLWELQRSFAESVLKWLPLFDSETATRHLQAARISGYTEYTTSTCLSLLIFAVGAITADAAVCTASSQQLPGFSYYSRALAMLDTFPSPGDGLSVLQCHVLAGAYLLFAIRPLQAWKTISQASQDCIILLKTTDLDTEPVNLRESFSRIFWICYVLEHELEVCLELPPSGLRGYDTIVPLPTSGYEEDGLYYLLAVASLRKLMMEVVDTVGLNSKSAVQYAPLVALELRNQIEDWYQHLPASLRFPKGHFYLFDARRAHLRCQYYALIAVVTWPFVLKCNNLPCHPTTAGEDDPFTKGANQCLRACLQYVQAAEEILTHKSLESHLVIRGFFATTMILMLVFPGSETLMEISSVHRDLLAQAFKNLTYWKAVPFMHWPLMEMERIAHLKGILA</sequence>
<dbReference type="InterPro" id="IPR053181">
    <property type="entry name" value="EcdB-like_regulator"/>
</dbReference>
<dbReference type="AlphaFoldDB" id="A0AAD4CQJ6"/>
<dbReference type="Pfam" id="PF04082">
    <property type="entry name" value="Fungal_trans"/>
    <property type="match status" value="1"/>
</dbReference>
<comment type="caution">
    <text evidence="8">The sequence shown here is derived from an EMBL/GenBank/DDBJ whole genome shotgun (WGS) entry which is preliminary data.</text>
</comment>
<dbReference type="InterPro" id="IPR007219">
    <property type="entry name" value="XnlR_reg_dom"/>
</dbReference>
<feature type="region of interest" description="Disordered" evidence="6">
    <location>
        <begin position="1"/>
        <end position="28"/>
    </location>
</feature>
<evidence type="ECO:0000313" key="9">
    <source>
        <dbReference type="Proteomes" id="UP001194746"/>
    </source>
</evidence>
<dbReference type="SUPFAM" id="SSF57701">
    <property type="entry name" value="Zn2/Cys6 DNA-binding domain"/>
    <property type="match status" value="1"/>
</dbReference>
<keyword evidence="2" id="KW-0805">Transcription regulation</keyword>
<dbReference type="PROSITE" id="PS00463">
    <property type="entry name" value="ZN2_CY6_FUNGAL_1"/>
    <property type="match status" value="1"/>
</dbReference>
<evidence type="ECO:0000256" key="4">
    <source>
        <dbReference type="ARBA" id="ARBA00023163"/>
    </source>
</evidence>
<dbReference type="InterPro" id="IPR001138">
    <property type="entry name" value="Zn2Cys6_DnaBD"/>
</dbReference>
<feature type="domain" description="Zn(2)-C6 fungal-type" evidence="7">
    <location>
        <begin position="38"/>
        <end position="68"/>
    </location>
</feature>
<keyword evidence="1" id="KW-0479">Metal-binding</keyword>
<dbReference type="CDD" id="cd12148">
    <property type="entry name" value="fungal_TF_MHR"/>
    <property type="match status" value="1"/>
</dbReference>
<dbReference type="GO" id="GO:0003677">
    <property type="term" value="F:DNA binding"/>
    <property type="evidence" value="ECO:0007669"/>
    <property type="project" value="UniProtKB-KW"/>
</dbReference>
<dbReference type="GO" id="GO:0009893">
    <property type="term" value="P:positive regulation of metabolic process"/>
    <property type="evidence" value="ECO:0007669"/>
    <property type="project" value="UniProtKB-ARBA"/>
</dbReference>
<evidence type="ECO:0000259" key="7">
    <source>
        <dbReference type="PROSITE" id="PS50048"/>
    </source>
</evidence>
<reference evidence="8" key="2">
    <citation type="submission" date="2020-02" db="EMBL/GenBank/DDBJ databases">
        <authorList>
            <person name="Gilchrist C.L.M."/>
            <person name="Chooi Y.-H."/>
        </authorList>
    </citation>
    <scope>NUCLEOTIDE SEQUENCE</scope>
    <source>
        <strain evidence="8">MST-FP2251</strain>
    </source>
</reference>
<evidence type="ECO:0000256" key="6">
    <source>
        <dbReference type="SAM" id="MobiDB-lite"/>
    </source>
</evidence>
<name>A0AAD4CQJ6_ASPNN</name>
<evidence type="ECO:0000256" key="2">
    <source>
        <dbReference type="ARBA" id="ARBA00023015"/>
    </source>
</evidence>
<dbReference type="Pfam" id="PF00172">
    <property type="entry name" value="Zn_clus"/>
    <property type="match status" value="1"/>
</dbReference>
<keyword evidence="4" id="KW-0804">Transcription</keyword>
<keyword evidence="5" id="KW-0539">Nucleus</keyword>
<dbReference type="PROSITE" id="PS50048">
    <property type="entry name" value="ZN2_CY6_FUNGAL_2"/>
    <property type="match status" value="1"/>
</dbReference>
<dbReference type="EMBL" id="VCAU01000030">
    <property type="protein sequence ID" value="KAF9889983.1"/>
    <property type="molecule type" value="Genomic_DNA"/>
</dbReference>
<gene>
    <name evidence="8" type="ORF">FE257_006663</name>
</gene>
<reference evidence="8" key="1">
    <citation type="journal article" date="2019" name="Beilstein J. Org. Chem.">
        <title>Nanangenines: drimane sesquiterpenoids as the dominant metabolite cohort of a novel Australian fungus, Aspergillus nanangensis.</title>
        <authorList>
            <person name="Lacey H.J."/>
            <person name="Gilchrist C.L.M."/>
            <person name="Crombie A."/>
            <person name="Kalaitzis J.A."/>
            <person name="Vuong D."/>
            <person name="Rutledge P.J."/>
            <person name="Turner P."/>
            <person name="Pitt J.I."/>
            <person name="Lacey E."/>
            <person name="Chooi Y.H."/>
            <person name="Piggott A.M."/>
        </authorList>
    </citation>
    <scope>NUCLEOTIDE SEQUENCE</scope>
    <source>
        <strain evidence="8">MST-FP2251</strain>
    </source>
</reference>
<dbReference type="Proteomes" id="UP001194746">
    <property type="component" value="Unassembled WGS sequence"/>
</dbReference>
<protein>
    <recommendedName>
        <fullName evidence="7">Zn(2)-C6 fungal-type domain-containing protein</fullName>
    </recommendedName>
</protein>
<dbReference type="GO" id="GO:0006351">
    <property type="term" value="P:DNA-templated transcription"/>
    <property type="evidence" value="ECO:0007669"/>
    <property type="project" value="InterPro"/>
</dbReference>
<dbReference type="PANTHER" id="PTHR47785">
    <property type="entry name" value="ZN(II)2CYS6 TRANSCRIPTION FACTOR (EUROFUNG)-RELATED-RELATED"/>
    <property type="match status" value="1"/>
</dbReference>